<gene>
    <name evidence="1" type="ORF">SAMN02746019_00025210</name>
</gene>
<evidence type="ECO:0000313" key="2">
    <source>
        <dbReference type="Proteomes" id="UP000197025"/>
    </source>
</evidence>
<reference evidence="2" key="1">
    <citation type="submission" date="2017-06" db="EMBL/GenBank/DDBJ databases">
        <authorList>
            <person name="Varghese N."/>
            <person name="Submissions S."/>
        </authorList>
    </citation>
    <scope>NUCLEOTIDE SEQUENCE [LARGE SCALE GENOMIC DNA]</scope>
    <source>
        <strain evidence="2">JAD2</strain>
    </source>
</reference>
<sequence>MSGNIAVAHEIDALPDPLSKPGVRCRQHNEVRGYLLEFPDWIGVIIQAVQAVRRHLLEAHLPLSES</sequence>
<accession>A0A212QLZ2</accession>
<dbReference type="AlphaFoldDB" id="A0A212QLZ2"/>
<dbReference type="EMBL" id="FYEK01000010">
    <property type="protein sequence ID" value="SNB60413.1"/>
    <property type="molecule type" value="Genomic_DNA"/>
</dbReference>
<organism evidence="1 2">
    <name type="scientific">Thermoflexus hugenholtzii JAD2</name>
    <dbReference type="NCBI Taxonomy" id="877466"/>
    <lineage>
        <taxon>Bacteria</taxon>
        <taxon>Bacillati</taxon>
        <taxon>Chloroflexota</taxon>
        <taxon>Thermoflexia</taxon>
        <taxon>Thermoflexales</taxon>
        <taxon>Thermoflexaceae</taxon>
        <taxon>Thermoflexus</taxon>
    </lineage>
</organism>
<protein>
    <submittedName>
        <fullName evidence="1">Uncharacterized protein</fullName>
    </submittedName>
</protein>
<evidence type="ECO:0000313" key="1">
    <source>
        <dbReference type="EMBL" id="SNB60413.1"/>
    </source>
</evidence>
<dbReference type="RefSeq" id="WP_088570348.1">
    <property type="nucleotide sequence ID" value="NZ_FYEK01000010.1"/>
</dbReference>
<dbReference type="InParanoid" id="A0A212QLZ2"/>
<dbReference type="Proteomes" id="UP000197025">
    <property type="component" value="Unassembled WGS sequence"/>
</dbReference>
<proteinExistence type="predicted"/>
<keyword evidence="2" id="KW-1185">Reference proteome</keyword>
<name>A0A212QLZ2_9CHLR</name>